<sequence>MQNDFGDQAFQQYAMNLNMNMSYAPTSVPAPTQYTMPSSSHQNQQSYDQIPSPSSLVHRRRRSGSSRRMSPDDLMAHDAPTQPRRYLTSSTTSKKEIPSYYTKRPSYSNSRVSDEEEDELAGEEPLGPNATDQDKIEWKRRQNTLAARRSRKRKLMQQQQLEQAVEDLTREKEIWRTRALTLRQLLISHGILCPDFKD</sequence>
<evidence type="ECO:0000259" key="3">
    <source>
        <dbReference type="PROSITE" id="PS50217"/>
    </source>
</evidence>
<dbReference type="EMBL" id="JACGCI010000040">
    <property type="protein sequence ID" value="KAF6753237.1"/>
    <property type="molecule type" value="Genomic_DNA"/>
</dbReference>
<dbReference type="AlphaFoldDB" id="A0A8H6HVU1"/>
<dbReference type="Gene3D" id="3.30.160.60">
    <property type="entry name" value="Classic Zinc Finger"/>
    <property type="match status" value="1"/>
</dbReference>
<feature type="compositionally biased region" description="Polar residues" evidence="2">
    <location>
        <begin position="22"/>
        <end position="53"/>
    </location>
</feature>
<name>A0A8H6HVU1_9AGAR</name>
<evidence type="ECO:0000313" key="5">
    <source>
        <dbReference type="Proteomes" id="UP000521943"/>
    </source>
</evidence>
<keyword evidence="1" id="KW-0175">Coiled coil</keyword>
<feature type="coiled-coil region" evidence="1">
    <location>
        <begin position="151"/>
        <end position="178"/>
    </location>
</feature>
<feature type="region of interest" description="Disordered" evidence="2">
    <location>
        <begin position="22"/>
        <end position="136"/>
    </location>
</feature>
<dbReference type="InterPro" id="IPR004827">
    <property type="entry name" value="bZIP"/>
</dbReference>
<proteinExistence type="predicted"/>
<dbReference type="InterPro" id="IPR046347">
    <property type="entry name" value="bZIP_sf"/>
</dbReference>
<dbReference type="CDD" id="cd12193">
    <property type="entry name" value="bZIP_GCN4"/>
    <property type="match status" value="1"/>
</dbReference>
<dbReference type="OrthoDB" id="2257100at2759"/>
<accession>A0A8H6HVU1</accession>
<gene>
    <name evidence="4" type="ORF">DFP72DRAFT_426709</name>
</gene>
<evidence type="ECO:0000256" key="1">
    <source>
        <dbReference type="SAM" id="Coils"/>
    </source>
</evidence>
<dbReference type="PROSITE" id="PS50217">
    <property type="entry name" value="BZIP"/>
    <property type="match status" value="1"/>
</dbReference>
<dbReference type="SUPFAM" id="SSF57959">
    <property type="entry name" value="Leucine zipper domain"/>
    <property type="match status" value="1"/>
</dbReference>
<reference evidence="4 5" key="1">
    <citation type="submission" date="2020-07" db="EMBL/GenBank/DDBJ databases">
        <title>Comparative genomics of pyrophilous fungi reveals a link between fire events and developmental genes.</title>
        <authorList>
            <consortium name="DOE Joint Genome Institute"/>
            <person name="Steindorff A.S."/>
            <person name="Carver A."/>
            <person name="Calhoun S."/>
            <person name="Stillman K."/>
            <person name="Liu H."/>
            <person name="Lipzen A."/>
            <person name="Pangilinan J."/>
            <person name="Labutti K."/>
            <person name="Bruns T.D."/>
            <person name="Grigoriev I.V."/>
        </authorList>
    </citation>
    <scope>NUCLEOTIDE SEQUENCE [LARGE SCALE GENOMIC DNA]</scope>
    <source>
        <strain evidence="4 5">CBS 144469</strain>
    </source>
</reference>
<feature type="domain" description="BZIP" evidence="3">
    <location>
        <begin position="133"/>
        <end position="184"/>
    </location>
</feature>
<dbReference type="PROSITE" id="PS00036">
    <property type="entry name" value="BZIP_BASIC"/>
    <property type="match status" value="1"/>
</dbReference>
<dbReference type="GO" id="GO:0003700">
    <property type="term" value="F:DNA-binding transcription factor activity"/>
    <property type="evidence" value="ECO:0007669"/>
    <property type="project" value="InterPro"/>
</dbReference>
<keyword evidence="5" id="KW-1185">Reference proteome</keyword>
<dbReference type="Proteomes" id="UP000521943">
    <property type="component" value="Unassembled WGS sequence"/>
</dbReference>
<comment type="caution">
    <text evidence="4">The sequence shown here is derived from an EMBL/GenBank/DDBJ whole genome shotgun (WGS) entry which is preliminary data.</text>
</comment>
<evidence type="ECO:0000313" key="4">
    <source>
        <dbReference type="EMBL" id="KAF6753237.1"/>
    </source>
</evidence>
<dbReference type="SMART" id="SM00338">
    <property type="entry name" value="BRLZ"/>
    <property type="match status" value="1"/>
</dbReference>
<organism evidence="4 5">
    <name type="scientific">Ephemerocybe angulata</name>
    <dbReference type="NCBI Taxonomy" id="980116"/>
    <lineage>
        <taxon>Eukaryota</taxon>
        <taxon>Fungi</taxon>
        <taxon>Dikarya</taxon>
        <taxon>Basidiomycota</taxon>
        <taxon>Agaricomycotina</taxon>
        <taxon>Agaricomycetes</taxon>
        <taxon>Agaricomycetidae</taxon>
        <taxon>Agaricales</taxon>
        <taxon>Agaricineae</taxon>
        <taxon>Psathyrellaceae</taxon>
        <taxon>Ephemerocybe</taxon>
    </lineage>
</organism>
<protein>
    <recommendedName>
        <fullName evidence="3">BZIP domain-containing protein</fullName>
    </recommendedName>
</protein>
<dbReference type="Pfam" id="PF07716">
    <property type="entry name" value="bZIP_2"/>
    <property type="match status" value="1"/>
</dbReference>
<evidence type="ECO:0000256" key="2">
    <source>
        <dbReference type="SAM" id="MobiDB-lite"/>
    </source>
</evidence>